<accession>A0A383WF27</accession>
<dbReference type="PANTHER" id="PTHR12046">
    <property type="entry name" value="HISTONE ACETYLTRANSFERASE TYPE B CATALYTIC SUBUNIT"/>
    <property type="match status" value="1"/>
</dbReference>
<evidence type="ECO:0000259" key="8">
    <source>
        <dbReference type="Pfam" id="PF10394"/>
    </source>
</evidence>
<dbReference type="GO" id="GO:0031509">
    <property type="term" value="P:subtelomeric heterochromatin formation"/>
    <property type="evidence" value="ECO:0007669"/>
    <property type="project" value="InterPro"/>
</dbReference>
<feature type="domain" description="N-acetyltransferase" evidence="7">
    <location>
        <begin position="237"/>
        <end position="298"/>
    </location>
</feature>
<dbReference type="InterPro" id="IPR000182">
    <property type="entry name" value="GNAT_dom"/>
</dbReference>
<dbReference type="Gene3D" id="3.90.360.10">
    <property type="entry name" value="Histone acetyl transferase 1 (HAT1), N-terminal domain"/>
    <property type="match status" value="1"/>
</dbReference>
<dbReference type="GO" id="GO:0000781">
    <property type="term" value="C:chromosome, telomeric region"/>
    <property type="evidence" value="ECO:0007669"/>
    <property type="project" value="GOC"/>
</dbReference>
<name>A0A383WF27_TETOB</name>
<evidence type="ECO:0000256" key="2">
    <source>
        <dbReference type="ARBA" id="ARBA00013184"/>
    </source>
</evidence>
<dbReference type="CDD" id="cd04301">
    <property type="entry name" value="NAT_SF"/>
    <property type="match status" value="1"/>
</dbReference>
<keyword evidence="3" id="KW-0808">Transferase</keyword>
<dbReference type="InterPro" id="IPR016181">
    <property type="entry name" value="Acyl_CoA_acyltransferase"/>
</dbReference>
<organism evidence="9 10">
    <name type="scientific">Tetradesmus obliquus</name>
    <name type="common">Green alga</name>
    <name type="synonym">Acutodesmus obliquus</name>
    <dbReference type="NCBI Taxonomy" id="3088"/>
    <lineage>
        <taxon>Eukaryota</taxon>
        <taxon>Viridiplantae</taxon>
        <taxon>Chlorophyta</taxon>
        <taxon>core chlorophytes</taxon>
        <taxon>Chlorophyceae</taxon>
        <taxon>CS clade</taxon>
        <taxon>Sphaeropleales</taxon>
        <taxon>Scenedesmaceae</taxon>
        <taxon>Tetradesmus</taxon>
    </lineage>
</organism>
<proteinExistence type="inferred from homology"/>
<feature type="domain" description="Histone acetyl transferase HAT1 N-terminal" evidence="8">
    <location>
        <begin position="55"/>
        <end position="212"/>
    </location>
</feature>
<evidence type="ECO:0000256" key="1">
    <source>
        <dbReference type="ARBA" id="ARBA00010543"/>
    </source>
</evidence>
<dbReference type="GO" id="GO:0004402">
    <property type="term" value="F:histone acetyltransferase activity"/>
    <property type="evidence" value="ECO:0007669"/>
    <property type="project" value="InterPro"/>
</dbReference>
<dbReference type="EMBL" id="FNXT01001247">
    <property type="protein sequence ID" value="SZX76021.1"/>
    <property type="molecule type" value="Genomic_DNA"/>
</dbReference>
<gene>
    <name evidence="9" type="ORF">BQ4739_LOCUS16386</name>
</gene>
<evidence type="ECO:0000313" key="9">
    <source>
        <dbReference type="EMBL" id="SZX76021.1"/>
    </source>
</evidence>
<protein>
    <recommendedName>
        <fullName evidence="2">histone acetyltransferase</fullName>
        <ecNumber evidence="2">2.3.1.48</ecNumber>
    </recommendedName>
</protein>
<dbReference type="EC" id="2.3.1.48" evidence="2"/>
<dbReference type="Proteomes" id="UP000256970">
    <property type="component" value="Unassembled WGS sequence"/>
</dbReference>
<evidence type="ECO:0000256" key="5">
    <source>
        <dbReference type="ARBA" id="ARBA00048017"/>
    </source>
</evidence>
<dbReference type="Pfam" id="PF00583">
    <property type="entry name" value="Acetyltransf_1"/>
    <property type="match status" value="1"/>
</dbReference>
<dbReference type="InterPro" id="IPR037113">
    <property type="entry name" value="Hat1_N_sf"/>
</dbReference>
<comment type="catalytic activity">
    <reaction evidence="5">
        <text>L-lysyl-[protein] + acetyl-CoA = N(6)-acetyl-L-lysyl-[protein] + CoA + H(+)</text>
        <dbReference type="Rhea" id="RHEA:45948"/>
        <dbReference type="Rhea" id="RHEA-COMP:9752"/>
        <dbReference type="Rhea" id="RHEA-COMP:10731"/>
        <dbReference type="ChEBI" id="CHEBI:15378"/>
        <dbReference type="ChEBI" id="CHEBI:29969"/>
        <dbReference type="ChEBI" id="CHEBI:57287"/>
        <dbReference type="ChEBI" id="CHEBI:57288"/>
        <dbReference type="ChEBI" id="CHEBI:61930"/>
        <dbReference type="EC" id="2.3.1.48"/>
    </reaction>
</comment>
<keyword evidence="4" id="KW-0012">Acyltransferase</keyword>
<dbReference type="AlphaFoldDB" id="A0A383WF27"/>
<dbReference type="SUPFAM" id="SSF55729">
    <property type="entry name" value="Acyl-CoA N-acyltransferases (Nat)"/>
    <property type="match status" value="1"/>
</dbReference>
<feature type="region of interest" description="Disordered" evidence="6">
    <location>
        <begin position="354"/>
        <end position="387"/>
    </location>
</feature>
<comment type="similarity">
    <text evidence="1">Belongs to the HAT1 family.</text>
</comment>
<dbReference type="GO" id="GO:0005634">
    <property type="term" value="C:nucleus"/>
    <property type="evidence" value="ECO:0007669"/>
    <property type="project" value="InterPro"/>
</dbReference>
<dbReference type="InterPro" id="IPR019467">
    <property type="entry name" value="Hat1_N"/>
</dbReference>
<evidence type="ECO:0000256" key="3">
    <source>
        <dbReference type="ARBA" id="ARBA00022679"/>
    </source>
</evidence>
<reference evidence="9 10" key="1">
    <citation type="submission" date="2016-10" db="EMBL/GenBank/DDBJ databases">
        <authorList>
            <person name="Cai Z."/>
        </authorList>
    </citation>
    <scope>NUCLEOTIDE SEQUENCE [LARGE SCALE GENOMIC DNA]</scope>
</reference>
<dbReference type="STRING" id="3088.A0A383WF27"/>
<dbReference type="Gene3D" id="3.40.630.30">
    <property type="match status" value="1"/>
</dbReference>
<dbReference type="InterPro" id="IPR017380">
    <property type="entry name" value="Hist_AcTrfase_B-typ_cat-su"/>
</dbReference>
<sequence length="567" mass="61705">MSSVKGDPSEVQGDGPVKKKVKFSSQVSVQEFHAHPAAETVVFHLLYSTTPAELEQEMASGGQPFKCEFYNQVFGDGEEINGYRGLHVDVWLAAHSFHCWVDVRWEDKQSGADDVLTLLQAWWPQPFATEKADFLQRVAAAPALDFAQMGQQIASMPAAGAAAAAVAGRCGSSSSSAAAGEVKLYHSKLADTPDWFKDLHTRLQPLLIFTIDGANYIDAADPNWEIVAAVLHAEGKQQQLVGFMTLYNFYAWPLNQRPRVAQVLVLPSLQGGGYGKAMIKAAYDLAKQREAVDLTFEDPAPGLQRLREKLELDMAAGCPWLTQAADAALAAAEAEEERQQAAARELFTKVQRQQQRQQQEQAGAAQQQQQQQQADASTRESLAAAGDGAGLSADARAGAAAGAAEQAGRSPASLLKMPPELQQRVTRELKIHKHQVHALWEALLFLQAPLAADHQLAEPLQEFVMSRLEACHAAMADRHAAHKRLVAVEGKADDWFVYKVPHKARGSSADAGAGLGLMQDTVNVGRHTITEMSADDWGERLQQLTAERMEQLVQLKLKVLAARSKGS</sequence>
<evidence type="ECO:0000259" key="7">
    <source>
        <dbReference type="Pfam" id="PF00583"/>
    </source>
</evidence>
<evidence type="ECO:0000256" key="6">
    <source>
        <dbReference type="SAM" id="MobiDB-lite"/>
    </source>
</evidence>
<dbReference type="Pfam" id="PF10394">
    <property type="entry name" value="Hat1_N"/>
    <property type="match status" value="1"/>
</dbReference>
<evidence type="ECO:0000256" key="4">
    <source>
        <dbReference type="ARBA" id="ARBA00023315"/>
    </source>
</evidence>
<keyword evidence="10" id="KW-1185">Reference proteome</keyword>
<evidence type="ECO:0000313" key="10">
    <source>
        <dbReference type="Proteomes" id="UP000256970"/>
    </source>
</evidence>